<protein>
    <submittedName>
        <fullName evidence="1">Uncharacterized protein</fullName>
    </submittedName>
</protein>
<organism evidence="1 2">
    <name type="scientific">Desulfacinum hydrothermale DSM 13146</name>
    <dbReference type="NCBI Taxonomy" id="1121390"/>
    <lineage>
        <taxon>Bacteria</taxon>
        <taxon>Pseudomonadati</taxon>
        <taxon>Thermodesulfobacteriota</taxon>
        <taxon>Syntrophobacteria</taxon>
        <taxon>Syntrophobacterales</taxon>
        <taxon>Syntrophobacteraceae</taxon>
        <taxon>Desulfacinum</taxon>
    </lineage>
</organism>
<accession>A0A1W1XZ49</accession>
<dbReference type="Proteomes" id="UP000192783">
    <property type="component" value="Unassembled WGS sequence"/>
</dbReference>
<evidence type="ECO:0000313" key="2">
    <source>
        <dbReference type="Proteomes" id="UP000192783"/>
    </source>
</evidence>
<proteinExistence type="predicted"/>
<dbReference type="EMBL" id="FWXF01000048">
    <property type="protein sequence ID" value="SMC28821.1"/>
    <property type="molecule type" value="Genomic_DNA"/>
</dbReference>
<name>A0A1W1XZ49_9BACT</name>
<dbReference type="AlphaFoldDB" id="A0A1W1XZ49"/>
<evidence type="ECO:0000313" key="1">
    <source>
        <dbReference type="EMBL" id="SMC28821.1"/>
    </source>
</evidence>
<dbReference type="STRING" id="1121390.SAMN02746041_03320"/>
<keyword evidence="2" id="KW-1185">Reference proteome</keyword>
<gene>
    <name evidence="1" type="ORF">SAMN02746041_03320</name>
</gene>
<sequence length="210" mass="24071">MKAFRTVRSQAPHGAVDVFTDFYVGHYDHRPNGNCTLYLHAISLYGSPTAVRAVSATILQGHSVLLHEYNMSTPYELCTMQRPGGSPMRQTSVVLDEGRVAHKLMWNPMVFSPWSDNEFCSPYSNTYLVWGQTEDEAKEHLYRTLDAVYPTPLCPEWKNWLWEEFTDNENLTCFSTREEFNVVRRVDLPMPEVFQSHILDSLKSGALTVS</sequence>
<reference evidence="1 2" key="1">
    <citation type="submission" date="2017-04" db="EMBL/GenBank/DDBJ databases">
        <authorList>
            <person name="Afonso C.L."/>
            <person name="Miller P.J."/>
            <person name="Scott M.A."/>
            <person name="Spackman E."/>
            <person name="Goraichik I."/>
            <person name="Dimitrov K.M."/>
            <person name="Suarez D.L."/>
            <person name="Swayne D.E."/>
        </authorList>
    </citation>
    <scope>NUCLEOTIDE SEQUENCE [LARGE SCALE GENOMIC DNA]</scope>
    <source>
        <strain evidence="1 2">DSM 13146</strain>
    </source>
</reference>